<comment type="caution">
    <text evidence="1">The sequence shown here is derived from an EMBL/GenBank/DDBJ whole genome shotgun (WGS) entry which is preliminary data.</text>
</comment>
<organism evidence="1">
    <name type="scientific">bioreactor metagenome</name>
    <dbReference type="NCBI Taxonomy" id="1076179"/>
    <lineage>
        <taxon>unclassified sequences</taxon>
        <taxon>metagenomes</taxon>
        <taxon>ecological metagenomes</taxon>
    </lineage>
</organism>
<sequence length="243" mass="27728">MVTAQNSLRNPSGNARTNRLHVKITLYLLCLTTPEAKFLAVMFADLHQIYRRKVARRPAERQNENIAKRLLQIGTDKAPVVRRQKPVQLEHLRRTWHIDRNACERAVKIPGVKQFHRVIAARLKAEKSLIRAVAIHDGLLAVFPRKYRAAGETDRGVFMRRADAAGLSLRPGAADQVDKPVHQIRLRLFPAQHVVRKLQLRQNIASKHAFVVEAHKVFVKIRGIMCMRHAKGDALKVQIRQAT</sequence>
<protein>
    <submittedName>
        <fullName evidence="1">Uncharacterized protein</fullName>
    </submittedName>
</protein>
<gene>
    <name evidence="1" type="ORF">SDC9_119835</name>
</gene>
<accession>A0A645C5F4</accession>
<proteinExistence type="predicted"/>
<name>A0A645C5F4_9ZZZZ</name>
<reference evidence="1" key="1">
    <citation type="submission" date="2019-08" db="EMBL/GenBank/DDBJ databases">
        <authorList>
            <person name="Kucharzyk K."/>
            <person name="Murdoch R.W."/>
            <person name="Higgins S."/>
            <person name="Loffler F."/>
        </authorList>
    </citation>
    <scope>NUCLEOTIDE SEQUENCE</scope>
</reference>
<evidence type="ECO:0000313" key="1">
    <source>
        <dbReference type="EMBL" id="MPM72859.1"/>
    </source>
</evidence>
<dbReference type="AlphaFoldDB" id="A0A645C5F4"/>
<dbReference type="EMBL" id="VSSQ01025004">
    <property type="protein sequence ID" value="MPM72859.1"/>
    <property type="molecule type" value="Genomic_DNA"/>
</dbReference>